<organism evidence="14 15">
    <name type="scientific">Tremella mesenterica</name>
    <name type="common">Jelly fungus</name>
    <dbReference type="NCBI Taxonomy" id="5217"/>
    <lineage>
        <taxon>Eukaryota</taxon>
        <taxon>Fungi</taxon>
        <taxon>Dikarya</taxon>
        <taxon>Basidiomycota</taxon>
        <taxon>Agaricomycotina</taxon>
        <taxon>Tremellomycetes</taxon>
        <taxon>Tremellales</taxon>
        <taxon>Tremellaceae</taxon>
        <taxon>Tremella</taxon>
    </lineage>
</organism>
<evidence type="ECO:0000256" key="2">
    <source>
        <dbReference type="ARBA" id="ARBA00004186"/>
    </source>
</evidence>
<feature type="compositionally biased region" description="Polar residues" evidence="13">
    <location>
        <begin position="119"/>
        <end position="131"/>
    </location>
</feature>
<comment type="similarity">
    <text evidence="4">Belongs to the DASH complex SPC19 family.</text>
</comment>
<evidence type="ECO:0000256" key="11">
    <source>
        <dbReference type="ARBA" id="ARBA00023328"/>
    </source>
</evidence>
<keyword evidence="15" id="KW-1185">Reference proteome</keyword>
<proteinExistence type="inferred from homology"/>
<gene>
    <name evidence="14" type="ORF">M231_06959</name>
</gene>
<evidence type="ECO:0000256" key="10">
    <source>
        <dbReference type="ARBA" id="ARBA00023242"/>
    </source>
</evidence>
<dbReference type="GO" id="GO:0005876">
    <property type="term" value="C:spindle microtubule"/>
    <property type="evidence" value="ECO:0007669"/>
    <property type="project" value="InterPro"/>
</dbReference>
<dbReference type="Pfam" id="PF08287">
    <property type="entry name" value="DASH_Spc19"/>
    <property type="match status" value="1"/>
</dbReference>
<evidence type="ECO:0000256" key="5">
    <source>
        <dbReference type="ARBA" id="ARBA00016329"/>
    </source>
</evidence>
<evidence type="ECO:0000313" key="14">
    <source>
        <dbReference type="EMBL" id="RXK35773.1"/>
    </source>
</evidence>
<dbReference type="AlphaFoldDB" id="A0A4Q1BG28"/>
<protein>
    <recommendedName>
        <fullName evidence="5">DASH complex subunit SPC19</fullName>
    </recommendedName>
    <alternativeName>
        <fullName evidence="12">Outer kinetochore protein SPC19</fullName>
    </alternativeName>
</protein>
<keyword evidence="11" id="KW-0137">Centromere</keyword>
<dbReference type="Proteomes" id="UP000289152">
    <property type="component" value="Unassembled WGS sequence"/>
</dbReference>
<evidence type="ECO:0000256" key="3">
    <source>
        <dbReference type="ARBA" id="ARBA00004629"/>
    </source>
</evidence>
<sequence>MAPRESTYPVPSHDFLYSLEECVQATESCCETLTRGLENLELGTRDLPRLGKVLRNKHHYLVLPQPTIQSYKSSLSSTLAPQIDALISRADNLLQEESIHMNRLEERLGILQSAKLPEVSNTSSEVTGSGNRRSKADEVNRGRKGDEGDTKGGSKLEGIEMKDLNPAQRRKIIMLRGKRERLEKERERLNMR</sequence>
<dbReference type="STRING" id="5217.A0A4Q1BG28"/>
<evidence type="ECO:0000256" key="7">
    <source>
        <dbReference type="ARBA" id="ARBA00022490"/>
    </source>
</evidence>
<feature type="compositionally biased region" description="Basic and acidic residues" evidence="13">
    <location>
        <begin position="134"/>
        <end position="163"/>
    </location>
</feature>
<dbReference type="PANTHER" id="PTHR28262:SF1">
    <property type="entry name" value="DASH COMPLEX SUBUNIT SPC19"/>
    <property type="match status" value="1"/>
</dbReference>
<keyword evidence="6" id="KW-0158">Chromosome</keyword>
<dbReference type="InterPro" id="IPR013251">
    <property type="entry name" value="DASH_Spc19"/>
</dbReference>
<comment type="caution">
    <text evidence="14">The sequence shown here is derived from an EMBL/GenBank/DDBJ whole genome shotgun (WGS) entry which is preliminary data.</text>
</comment>
<evidence type="ECO:0000256" key="6">
    <source>
        <dbReference type="ARBA" id="ARBA00022454"/>
    </source>
</evidence>
<dbReference type="GO" id="GO:0008608">
    <property type="term" value="P:attachment of spindle microtubules to kinetochore"/>
    <property type="evidence" value="ECO:0007669"/>
    <property type="project" value="InterPro"/>
</dbReference>
<evidence type="ECO:0000256" key="9">
    <source>
        <dbReference type="ARBA" id="ARBA00023212"/>
    </source>
</evidence>
<keyword evidence="10" id="KW-0539">Nucleus</keyword>
<dbReference type="EMBL" id="SDIL01000122">
    <property type="protein sequence ID" value="RXK35773.1"/>
    <property type="molecule type" value="Genomic_DNA"/>
</dbReference>
<evidence type="ECO:0000256" key="13">
    <source>
        <dbReference type="SAM" id="MobiDB-lite"/>
    </source>
</evidence>
<feature type="region of interest" description="Disordered" evidence="13">
    <location>
        <begin position="115"/>
        <end position="163"/>
    </location>
</feature>
<dbReference type="VEuPathDB" id="FungiDB:TREMEDRAFT_69637"/>
<evidence type="ECO:0000256" key="12">
    <source>
        <dbReference type="ARBA" id="ARBA00032583"/>
    </source>
</evidence>
<dbReference type="InParanoid" id="A0A4Q1BG28"/>
<dbReference type="PANTHER" id="PTHR28262">
    <property type="entry name" value="DASH COMPLEX SUBUNIT SPC19"/>
    <property type="match status" value="1"/>
</dbReference>
<keyword evidence="8" id="KW-0995">Kinetochore</keyword>
<name>A0A4Q1BG28_TREME</name>
<dbReference type="GO" id="GO:0042729">
    <property type="term" value="C:DASH complex"/>
    <property type="evidence" value="ECO:0007669"/>
    <property type="project" value="InterPro"/>
</dbReference>
<evidence type="ECO:0000313" key="15">
    <source>
        <dbReference type="Proteomes" id="UP000289152"/>
    </source>
</evidence>
<reference evidence="14 15" key="1">
    <citation type="submission" date="2016-06" db="EMBL/GenBank/DDBJ databases">
        <title>Evolution of pathogenesis and genome organization in the Tremellales.</title>
        <authorList>
            <person name="Cuomo C."/>
            <person name="Litvintseva A."/>
            <person name="Heitman J."/>
            <person name="Chen Y."/>
            <person name="Sun S."/>
            <person name="Springer D."/>
            <person name="Dromer F."/>
            <person name="Young S."/>
            <person name="Zeng Q."/>
            <person name="Chapman S."/>
            <person name="Gujja S."/>
            <person name="Saif S."/>
            <person name="Birren B."/>
        </authorList>
    </citation>
    <scope>NUCLEOTIDE SEQUENCE [LARGE SCALE GENOMIC DNA]</scope>
    <source>
        <strain evidence="14 15">ATCC 28783</strain>
    </source>
</reference>
<keyword evidence="9" id="KW-0206">Cytoskeleton</keyword>
<evidence type="ECO:0000256" key="4">
    <source>
        <dbReference type="ARBA" id="ARBA00008952"/>
    </source>
</evidence>
<comment type="subcellular location">
    <subcellularLocation>
        <location evidence="3">Chromosome</location>
        <location evidence="3">Centromere</location>
        <location evidence="3">Kinetochore</location>
    </subcellularLocation>
    <subcellularLocation>
        <location evidence="2">Cytoplasm</location>
        <location evidence="2">Cytoskeleton</location>
        <location evidence="2">Spindle</location>
    </subcellularLocation>
    <subcellularLocation>
        <location evidence="1">Nucleus</location>
    </subcellularLocation>
</comment>
<evidence type="ECO:0000256" key="8">
    <source>
        <dbReference type="ARBA" id="ARBA00022838"/>
    </source>
</evidence>
<accession>A0A4Q1BG28</accession>
<dbReference type="OrthoDB" id="3361333at2759"/>
<evidence type="ECO:0000256" key="1">
    <source>
        <dbReference type="ARBA" id="ARBA00004123"/>
    </source>
</evidence>
<keyword evidence="7" id="KW-0963">Cytoplasm</keyword>